<protein>
    <recommendedName>
        <fullName evidence="10">Guanine nucleotide-exchange factor SEC12</fullName>
    </recommendedName>
</protein>
<comment type="subcellular location">
    <subcellularLocation>
        <location evidence="10">Endoplasmic reticulum membrane</location>
        <topology evidence="10">Single-pass type II membrane protein</topology>
    </subcellularLocation>
    <subcellularLocation>
        <location evidence="10">Golgi apparatus membrane</location>
        <topology evidence="10">Single-pass type II membrane protein</topology>
    </subcellularLocation>
</comment>
<dbReference type="Gene3D" id="2.130.10.10">
    <property type="entry name" value="YVTN repeat-like/Quinoprotein amine dehydrogenase"/>
    <property type="match status" value="1"/>
</dbReference>
<feature type="compositionally biased region" description="Polar residues" evidence="11">
    <location>
        <begin position="497"/>
        <end position="511"/>
    </location>
</feature>
<evidence type="ECO:0000256" key="11">
    <source>
        <dbReference type="SAM" id="MobiDB-lite"/>
    </source>
</evidence>
<evidence type="ECO:0000313" key="13">
    <source>
        <dbReference type="Proteomes" id="UP001165120"/>
    </source>
</evidence>
<keyword evidence="4 10" id="KW-0677">Repeat</keyword>
<dbReference type="GO" id="GO:0006888">
    <property type="term" value="P:endoplasmic reticulum to Golgi vesicle-mediated transport"/>
    <property type="evidence" value="ECO:0007669"/>
    <property type="project" value="UniProtKB-UniRule"/>
</dbReference>
<evidence type="ECO:0000313" key="12">
    <source>
        <dbReference type="EMBL" id="GME74004.1"/>
    </source>
</evidence>
<evidence type="ECO:0000256" key="1">
    <source>
        <dbReference type="ARBA" id="ARBA00022448"/>
    </source>
</evidence>
<evidence type="ECO:0000256" key="9">
    <source>
        <dbReference type="ARBA" id="ARBA00023136"/>
    </source>
</evidence>
<dbReference type="GO" id="GO:0005085">
    <property type="term" value="F:guanyl-nucleotide exchange factor activity"/>
    <property type="evidence" value="ECO:0007669"/>
    <property type="project" value="InterPro"/>
</dbReference>
<evidence type="ECO:0000256" key="4">
    <source>
        <dbReference type="ARBA" id="ARBA00022737"/>
    </source>
</evidence>
<evidence type="ECO:0000256" key="5">
    <source>
        <dbReference type="ARBA" id="ARBA00022824"/>
    </source>
</evidence>
<dbReference type="GO" id="GO:0005789">
    <property type="term" value="C:endoplasmic reticulum membrane"/>
    <property type="evidence" value="ECO:0007669"/>
    <property type="project" value="UniProtKB-SubCell"/>
</dbReference>
<keyword evidence="2 10" id="KW-0853">WD repeat</keyword>
<feature type="compositionally biased region" description="Polar residues" evidence="11">
    <location>
        <begin position="594"/>
        <end position="613"/>
    </location>
</feature>
<dbReference type="SMART" id="SM00320">
    <property type="entry name" value="WD40"/>
    <property type="match status" value="2"/>
</dbReference>
<keyword evidence="7 10" id="KW-0653">Protein transport</keyword>
<reference evidence="12" key="1">
    <citation type="submission" date="2023-04" db="EMBL/GenBank/DDBJ databases">
        <title>Candida boidinii NBRC 10035.</title>
        <authorList>
            <person name="Ichikawa N."/>
            <person name="Sato H."/>
            <person name="Tonouchi N."/>
        </authorList>
    </citation>
    <scope>NUCLEOTIDE SEQUENCE</scope>
    <source>
        <strain evidence="12">NBRC 10035</strain>
    </source>
</reference>
<keyword evidence="9 10" id="KW-0472">Membrane</keyword>
<comment type="function">
    <text evidence="10">Guanine nucleotide-exchange factor (GEF) required for the formation or budding of transport vesicles from the ER.</text>
</comment>
<feature type="compositionally biased region" description="Basic and acidic residues" evidence="11">
    <location>
        <begin position="634"/>
        <end position="644"/>
    </location>
</feature>
<keyword evidence="6" id="KW-0931">ER-Golgi transport</keyword>
<feature type="compositionally biased region" description="Low complexity" evidence="11">
    <location>
        <begin position="647"/>
        <end position="660"/>
    </location>
</feature>
<feature type="compositionally biased region" description="Low complexity" evidence="11">
    <location>
        <begin position="580"/>
        <end position="593"/>
    </location>
</feature>
<feature type="compositionally biased region" description="Polar residues" evidence="11">
    <location>
        <begin position="564"/>
        <end position="575"/>
    </location>
</feature>
<evidence type="ECO:0000256" key="6">
    <source>
        <dbReference type="ARBA" id="ARBA00022892"/>
    </source>
</evidence>
<keyword evidence="8 10" id="KW-1133">Transmembrane helix</keyword>
<evidence type="ECO:0000256" key="3">
    <source>
        <dbReference type="ARBA" id="ARBA00022692"/>
    </source>
</evidence>
<dbReference type="Pfam" id="PF00400">
    <property type="entry name" value="WD40"/>
    <property type="match status" value="1"/>
</dbReference>
<dbReference type="PANTHER" id="PTHR23284:SF0">
    <property type="entry name" value="PROLACTIN REGULATORY ELEMENT-BINDING PROTEIN"/>
    <property type="match status" value="1"/>
</dbReference>
<dbReference type="InterPro" id="IPR045260">
    <property type="entry name" value="Sec12-like"/>
</dbReference>
<dbReference type="AlphaFoldDB" id="A0A9W6T357"/>
<accession>A0A9W6T357</accession>
<keyword evidence="5 10" id="KW-0256">Endoplasmic reticulum</keyword>
<evidence type="ECO:0000256" key="8">
    <source>
        <dbReference type="ARBA" id="ARBA00022989"/>
    </source>
</evidence>
<sequence length="660" mass="71823">MVKLTGYSYDVGYPIYGAKFVEDSTLVVAGGGGEGKNGIPNRMTALIINPDKPKKPIKKFRESQLAEDEDCAMSMDANSNVILLGVNQNSSMIKKGTNTHLRKYKYVNQHLKHVASAQISPNKDSSIYQKLTYVSPDGSYGVIAMSDDPSSLYVVDTNDLSEKFKIATGGDVKDICISPDGKMLCYITSTVFEAISTITGRPVFRKDDFKEFSLSKIEFLDNNNVIFASVPKNGSGGIILSEFSIAKSSTVKGATVCRNMKGLTSMAIHAKEGLLAISGSDCSISIFRLKDFSLIKTISKVHGFAITKIVFSPNGKFLASVSAANSVSVIVIPPNLATSKSMVMSVFQTLLSIILISILGIGIQYCYANGYIDKLIDMAKKPKQDSSSYFTIQPIGESETFLKGPPSETTYLPEDLISLSLNDDIVTISSDIDASSSSLESIISDDLSSLSEIVTKSNETGVEIEPSASTDIDAPIETSIDGETSNETTETVDSDESVGTTNISPETTNTSQEEGELEKEKVTEQEANKEEGEIEEEKIEEEEKEKEKEKEVEGEAEQVTEENSNTVSSLDSQESPLIPDELTTNTDNLETLLSPPSSSIDIDTELNTTSTNDTKLEETDLNKEQQEQQEQVEEDIKLEKKDEIDQSLSNFYSSGNSYSS</sequence>
<dbReference type="Proteomes" id="UP001165120">
    <property type="component" value="Unassembled WGS sequence"/>
</dbReference>
<dbReference type="SUPFAM" id="SSF50998">
    <property type="entry name" value="Quinoprotein alcohol dehydrogenase-like"/>
    <property type="match status" value="1"/>
</dbReference>
<keyword evidence="3 10" id="KW-0812">Transmembrane</keyword>
<dbReference type="InterPro" id="IPR015943">
    <property type="entry name" value="WD40/YVTN_repeat-like_dom_sf"/>
</dbReference>
<evidence type="ECO:0000256" key="7">
    <source>
        <dbReference type="ARBA" id="ARBA00022927"/>
    </source>
</evidence>
<dbReference type="EMBL" id="BSXN01001662">
    <property type="protein sequence ID" value="GME74004.1"/>
    <property type="molecule type" value="Genomic_DNA"/>
</dbReference>
<feature type="region of interest" description="Disordered" evidence="11">
    <location>
        <begin position="458"/>
        <end position="660"/>
    </location>
</feature>
<evidence type="ECO:0000256" key="10">
    <source>
        <dbReference type="RuleBase" id="RU369019"/>
    </source>
</evidence>
<comment type="similarity">
    <text evidence="10">Belongs to the WD repeat SEC12 family.</text>
</comment>
<dbReference type="GO" id="GO:0003400">
    <property type="term" value="P:regulation of COPII vesicle coating"/>
    <property type="evidence" value="ECO:0007669"/>
    <property type="project" value="UniProtKB-UniRule"/>
</dbReference>
<proteinExistence type="inferred from homology"/>
<evidence type="ECO:0000256" key="2">
    <source>
        <dbReference type="ARBA" id="ARBA00022574"/>
    </source>
</evidence>
<feature type="compositionally biased region" description="Basic and acidic residues" evidence="11">
    <location>
        <begin position="614"/>
        <end position="626"/>
    </location>
</feature>
<comment type="caution">
    <text evidence="12">The sequence shown here is derived from an EMBL/GenBank/DDBJ whole genome shotgun (WGS) entry which is preliminary data.</text>
</comment>
<dbReference type="GO" id="GO:0000139">
    <property type="term" value="C:Golgi membrane"/>
    <property type="evidence" value="ECO:0007669"/>
    <property type="project" value="UniProtKB-SubCell"/>
</dbReference>
<keyword evidence="13" id="KW-1185">Reference proteome</keyword>
<gene>
    <name evidence="12" type="ORF">Cboi02_000425400</name>
</gene>
<keyword evidence="1 10" id="KW-0813">Transport</keyword>
<feature type="compositionally biased region" description="Basic and acidic residues" evidence="11">
    <location>
        <begin position="518"/>
        <end position="531"/>
    </location>
</feature>
<dbReference type="InterPro" id="IPR001680">
    <property type="entry name" value="WD40_rpt"/>
</dbReference>
<dbReference type="PANTHER" id="PTHR23284">
    <property type="entry name" value="PROLACTIN REGULATORY ELEMENT BINDING PROTEIN"/>
    <property type="match status" value="1"/>
</dbReference>
<feature type="transmembrane region" description="Helical" evidence="10">
    <location>
        <begin position="346"/>
        <end position="368"/>
    </location>
</feature>
<name>A0A9W6T357_CANBO</name>
<dbReference type="GO" id="GO:0015031">
    <property type="term" value="P:protein transport"/>
    <property type="evidence" value="ECO:0007669"/>
    <property type="project" value="UniProtKB-KW"/>
</dbReference>
<dbReference type="InterPro" id="IPR011047">
    <property type="entry name" value="Quinoprotein_ADH-like_sf"/>
</dbReference>
<organism evidence="12 13">
    <name type="scientific">Candida boidinii</name>
    <name type="common">Yeast</name>
    <dbReference type="NCBI Taxonomy" id="5477"/>
    <lineage>
        <taxon>Eukaryota</taxon>
        <taxon>Fungi</taxon>
        <taxon>Dikarya</taxon>
        <taxon>Ascomycota</taxon>
        <taxon>Saccharomycotina</taxon>
        <taxon>Pichiomycetes</taxon>
        <taxon>Pichiales</taxon>
        <taxon>Pichiaceae</taxon>
        <taxon>Ogataea</taxon>
        <taxon>Ogataea/Candida clade</taxon>
    </lineage>
</organism>
<feature type="compositionally biased region" description="Acidic residues" evidence="11">
    <location>
        <begin position="532"/>
        <end position="544"/>
    </location>
</feature>